<dbReference type="AlphaFoldDB" id="A0A0M0JTK6"/>
<name>A0A0M0JTK6_9EUKA</name>
<dbReference type="EMBL" id="JWZX01002380">
    <property type="protein sequence ID" value="KOO29667.1"/>
    <property type="molecule type" value="Genomic_DNA"/>
</dbReference>
<reference evidence="3" key="1">
    <citation type="journal article" date="2015" name="PLoS Genet.">
        <title>Genome Sequence and Transcriptome Analyses of Chrysochromulina tobin: Metabolic Tools for Enhanced Algal Fitness in the Prominent Order Prymnesiales (Haptophyceae).</title>
        <authorList>
            <person name="Hovde B.T."/>
            <person name="Deodato C.R."/>
            <person name="Hunsperger H.M."/>
            <person name="Ryken S.A."/>
            <person name="Yost W."/>
            <person name="Jha R.K."/>
            <person name="Patterson J."/>
            <person name="Monnat R.J. Jr."/>
            <person name="Barlow S.B."/>
            <person name="Starkenburg S.R."/>
            <person name="Cattolico R.A."/>
        </authorList>
    </citation>
    <scope>NUCLEOTIDE SEQUENCE</scope>
    <source>
        <strain evidence="3">CCMP291</strain>
    </source>
</reference>
<organism evidence="2 3">
    <name type="scientific">Chrysochromulina tobinii</name>
    <dbReference type="NCBI Taxonomy" id="1460289"/>
    <lineage>
        <taxon>Eukaryota</taxon>
        <taxon>Haptista</taxon>
        <taxon>Haptophyta</taxon>
        <taxon>Prymnesiophyceae</taxon>
        <taxon>Prymnesiales</taxon>
        <taxon>Chrysochromulinaceae</taxon>
        <taxon>Chrysochromulina</taxon>
    </lineage>
</organism>
<dbReference type="Proteomes" id="UP000037460">
    <property type="component" value="Unassembled WGS sequence"/>
</dbReference>
<proteinExistence type="predicted"/>
<comment type="caution">
    <text evidence="2">The sequence shown here is derived from an EMBL/GenBank/DDBJ whole genome shotgun (WGS) entry which is preliminary data.</text>
</comment>
<feature type="compositionally biased region" description="Low complexity" evidence="1">
    <location>
        <begin position="149"/>
        <end position="160"/>
    </location>
</feature>
<evidence type="ECO:0000313" key="2">
    <source>
        <dbReference type="EMBL" id="KOO29667.1"/>
    </source>
</evidence>
<evidence type="ECO:0000256" key="1">
    <source>
        <dbReference type="SAM" id="MobiDB-lite"/>
    </source>
</evidence>
<evidence type="ECO:0000313" key="3">
    <source>
        <dbReference type="Proteomes" id="UP000037460"/>
    </source>
</evidence>
<dbReference type="OrthoDB" id="5982228at2759"/>
<keyword evidence="3" id="KW-1185">Reference proteome</keyword>
<gene>
    <name evidence="2" type="ORF">Ctob_001152</name>
</gene>
<feature type="region of interest" description="Disordered" evidence="1">
    <location>
        <begin position="148"/>
        <end position="167"/>
    </location>
</feature>
<protein>
    <submittedName>
        <fullName evidence="2">Uncharacterized protein</fullName>
    </submittedName>
</protein>
<accession>A0A0M0JTK6</accession>
<sequence length="167" mass="17694">MPKKGGKKGKKGPALVTDAASLAPFNVNVRDIIATPLGVETTVVGVKDGALMVMWPGGLVTAATCAPSKACNAHELSVFGYNKRPASAHIERSINEREKALYEHRRYDKPLPLTARINLPLGKKGVARGKTGLDGTEKYEAFQAYLSNPSAPRAGSAPAGKDAKKKK</sequence>